<gene>
    <name evidence="1" type="ORF">RM531_08865</name>
</gene>
<dbReference type="RefSeq" id="WP_311658732.1">
    <property type="nucleotide sequence ID" value="NZ_JAVRHY010000006.1"/>
</dbReference>
<keyword evidence="2" id="KW-1185">Reference proteome</keyword>
<reference evidence="1 2" key="1">
    <citation type="submission" date="2023-09" db="EMBL/GenBank/DDBJ databases">
        <authorList>
            <person name="Rey-Velasco X."/>
        </authorList>
    </citation>
    <scope>NUCLEOTIDE SEQUENCE [LARGE SCALE GENOMIC DNA]</scope>
    <source>
        <strain evidence="1 2">P385</strain>
    </source>
</reference>
<accession>A0ABU3B7Y7</accession>
<organism evidence="1 2">
    <name type="scientific">Spectribacter acetivorans</name>
    <dbReference type="NCBI Taxonomy" id="3075603"/>
    <lineage>
        <taxon>Bacteria</taxon>
        <taxon>Pseudomonadati</taxon>
        <taxon>Pseudomonadota</taxon>
        <taxon>Gammaproteobacteria</taxon>
        <taxon>Salinisphaerales</taxon>
        <taxon>Salinisphaeraceae</taxon>
        <taxon>Spectribacter</taxon>
    </lineage>
</organism>
<evidence type="ECO:0000313" key="1">
    <source>
        <dbReference type="EMBL" id="MDT0618589.1"/>
    </source>
</evidence>
<sequence>MELQAAIIVASFATFPGVVSAESYLTFEIGQDSWESVRYRLSRQADFLRGQPNPLDAEVGHESLNASGYPPFEAFPGELMSSTFNFDHNAVLYQISLTALNVEQDQIEALEKKFRDRYQVIDQTKRQFQTQVIFDANPQDGSDTGVMVELDTFGGMYTIRYTHRERLQAFNDRIAEVEQKELKENDKALDEIM</sequence>
<name>A0ABU3B7Y7_9GAMM</name>
<evidence type="ECO:0000313" key="2">
    <source>
        <dbReference type="Proteomes" id="UP001259982"/>
    </source>
</evidence>
<proteinExistence type="predicted"/>
<dbReference type="Proteomes" id="UP001259982">
    <property type="component" value="Unassembled WGS sequence"/>
</dbReference>
<protein>
    <submittedName>
        <fullName evidence="1">Uncharacterized protein</fullName>
    </submittedName>
</protein>
<dbReference type="EMBL" id="JAVRHY010000006">
    <property type="protein sequence ID" value="MDT0618589.1"/>
    <property type="molecule type" value="Genomic_DNA"/>
</dbReference>
<comment type="caution">
    <text evidence="1">The sequence shown here is derived from an EMBL/GenBank/DDBJ whole genome shotgun (WGS) entry which is preliminary data.</text>
</comment>